<dbReference type="GO" id="GO:0005524">
    <property type="term" value="F:ATP binding"/>
    <property type="evidence" value="ECO:0007669"/>
    <property type="project" value="UniProtKB-KW"/>
</dbReference>
<dbReference type="NCBIfam" id="NF047703">
    <property type="entry name" value="slr1658_superfam"/>
    <property type="match status" value="1"/>
</dbReference>
<evidence type="ECO:0000313" key="2">
    <source>
        <dbReference type="Proteomes" id="UP000481033"/>
    </source>
</evidence>
<keyword evidence="1" id="KW-0067">ATP-binding</keyword>
<protein>
    <submittedName>
        <fullName evidence="1">ATP-binding protein</fullName>
    </submittedName>
</protein>
<gene>
    <name evidence="1" type="ORF">DXZ20_21680</name>
</gene>
<evidence type="ECO:0000313" key="1">
    <source>
        <dbReference type="EMBL" id="NEZ58205.1"/>
    </source>
</evidence>
<reference evidence="1 2" key="1">
    <citation type="journal article" date="2020" name="Microb. Ecol.">
        <title>Ecogenomics of the Marine Benthic Filamentous Cyanobacterium Adonisia.</title>
        <authorList>
            <person name="Walter J.M."/>
            <person name="Coutinho F.H."/>
            <person name="Leomil L."/>
            <person name="Hargreaves P.I."/>
            <person name="Campeao M.E."/>
            <person name="Vieira V.V."/>
            <person name="Silva B.S."/>
            <person name="Fistarol G.O."/>
            <person name="Salomon P.S."/>
            <person name="Sawabe T."/>
            <person name="Mino S."/>
            <person name="Hosokawa M."/>
            <person name="Miyashita H."/>
            <person name="Maruyama F."/>
            <person name="van Verk M.C."/>
            <person name="Dutilh B.E."/>
            <person name="Thompson C.C."/>
            <person name="Thompson F.L."/>
        </authorList>
    </citation>
    <scope>NUCLEOTIDE SEQUENCE [LARGE SCALE GENOMIC DNA]</scope>
    <source>
        <strain evidence="1 2">CCMR0081</strain>
    </source>
</reference>
<sequence length="197" mass="22458">MTKIFGEFKDNIPKTHHEYLELGFSPTSLTVQQRWRNNGISADFVADYLTTFLPIYDANSQHKRRQTEIKAAINYIANELLENAMKFNYEPSEEPIKFSLHLLQGIPSTIVLSVSNGLSFDGATRLQRFIQDFLGSDPDDFYLRQLERSATDTSIPGSGMGFITIQNDYQAHLGWKFRPSEYQSANFTVTTMAQLTV</sequence>
<dbReference type="AlphaFoldDB" id="A0A6M0RPL2"/>
<proteinExistence type="predicted"/>
<keyword evidence="2" id="KW-1185">Reference proteome</keyword>
<keyword evidence="1" id="KW-0547">Nucleotide-binding</keyword>
<dbReference type="InterPro" id="IPR058084">
    <property type="entry name" value="Slr1658-like"/>
</dbReference>
<name>A0A6M0RPL2_9CYAN</name>
<organism evidence="1 2">
    <name type="scientific">Adonisia turfae CCMR0081</name>
    <dbReference type="NCBI Taxonomy" id="2292702"/>
    <lineage>
        <taxon>Bacteria</taxon>
        <taxon>Bacillati</taxon>
        <taxon>Cyanobacteriota</taxon>
        <taxon>Adonisia</taxon>
        <taxon>Adonisia turfae</taxon>
    </lineage>
</organism>
<accession>A0A6M0RPL2</accession>
<dbReference type="Proteomes" id="UP000481033">
    <property type="component" value="Unassembled WGS sequence"/>
</dbReference>
<comment type="caution">
    <text evidence="1">The sequence shown here is derived from an EMBL/GenBank/DDBJ whole genome shotgun (WGS) entry which is preliminary data.</text>
</comment>
<dbReference type="EMBL" id="QXHD01000004">
    <property type="protein sequence ID" value="NEZ58205.1"/>
    <property type="molecule type" value="Genomic_DNA"/>
</dbReference>